<accession>A0A160TKJ6</accession>
<evidence type="ECO:0000313" key="1">
    <source>
        <dbReference type="EMBL" id="CUS45730.1"/>
    </source>
</evidence>
<sequence length="251" mass="29174">MIVFHSLPKAARRFLTMKLLGAFRRQYARQYYEPMQLFTAQPPGRLPILFEPPGEKLCRFDLQRLRKVDISFGVFGAEKLEREEGDYLFTFIRHPVDRFYSTYYYGRHHLVEGQSDVGTGIVRYRDRYPEMVELFSLDIKGFVRRFLDCGGQIRFDHDGGAFGPIDEMFFLPKDLDRYDMVGVVEAMDRSLDLLNAGLGTCIANDRKINAGPPRPASPHGVEDLTRFFAEDIALFERHRTLLQPKHAKRRS</sequence>
<dbReference type="AlphaFoldDB" id="A0A160TKJ6"/>
<name>A0A160TKJ6_9ZZZZ</name>
<reference evidence="1" key="1">
    <citation type="submission" date="2015-10" db="EMBL/GenBank/DDBJ databases">
        <authorList>
            <person name="Gilbert D.G."/>
        </authorList>
    </citation>
    <scope>NUCLEOTIDE SEQUENCE</scope>
</reference>
<dbReference type="InterPro" id="IPR027417">
    <property type="entry name" value="P-loop_NTPase"/>
</dbReference>
<organism evidence="1">
    <name type="scientific">hydrothermal vent metagenome</name>
    <dbReference type="NCBI Taxonomy" id="652676"/>
    <lineage>
        <taxon>unclassified sequences</taxon>
        <taxon>metagenomes</taxon>
        <taxon>ecological metagenomes</taxon>
    </lineage>
</organism>
<gene>
    <name evidence="1" type="ORF">MGWOODY_Smn1403</name>
</gene>
<dbReference type="EMBL" id="CZQE01000295">
    <property type="protein sequence ID" value="CUS45730.1"/>
    <property type="molecule type" value="Genomic_DNA"/>
</dbReference>
<dbReference type="Gene3D" id="3.40.50.300">
    <property type="entry name" value="P-loop containing nucleotide triphosphate hydrolases"/>
    <property type="match status" value="1"/>
</dbReference>
<protein>
    <recommendedName>
        <fullName evidence="2">Sulfotransferase family protein</fullName>
    </recommendedName>
</protein>
<evidence type="ECO:0008006" key="2">
    <source>
        <dbReference type="Google" id="ProtNLM"/>
    </source>
</evidence>
<proteinExistence type="predicted"/>